<feature type="domain" description="Transposase IS200-like" evidence="1">
    <location>
        <begin position="9"/>
        <end position="97"/>
    </location>
</feature>
<dbReference type="PANTHER" id="PTHR34322">
    <property type="entry name" value="TRANSPOSASE, Y1_TNP DOMAIN-CONTAINING"/>
    <property type="match status" value="1"/>
</dbReference>
<dbReference type="PANTHER" id="PTHR34322:SF2">
    <property type="entry name" value="TRANSPOSASE IS200-LIKE DOMAIN-CONTAINING PROTEIN"/>
    <property type="match status" value="1"/>
</dbReference>
<dbReference type="SMART" id="SM01321">
    <property type="entry name" value="Y1_Tnp"/>
    <property type="match status" value="1"/>
</dbReference>
<dbReference type="RefSeq" id="WP_199384902.1">
    <property type="nucleotide sequence ID" value="NZ_JAEMHM010000012.1"/>
</dbReference>
<dbReference type="InterPro" id="IPR002686">
    <property type="entry name" value="Transposase_17"/>
</dbReference>
<protein>
    <submittedName>
        <fullName evidence="2">Transposase</fullName>
    </submittedName>
</protein>
<dbReference type="Gene3D" id="3.30.70.1290">
    <property type="entry name" value="Transposase IS200-like"/>
    <property type="match status" value="1"/>
</dbReference>
<evidence type="ECO:0000259" key="1">
    <source>
        <dbReference type="SMART" id="SM01321"/>
    </source>
</evidence>
<dbReference type="SUPFAM" id="SSF143422">
    <property type="entry name" value="Transposase IS200-like"/>
    <property type="match status" value="1"/>
</dbReference>
<evidence type="ECO:0000313" key="3">
    <source>
        <dbReference type="Proteomes" id="UP000636888"/>
    </source>
</evidence>
<gene>
    <name evidence="2" type="ORF">JFN93_14925</name>
</gene>
<dbReference type="GO" id="GO:0003677">
    <property type="term" value="F:DNA binding"/>
    <property type="evidence" value="ECO:0007669"/>
    <property type="project" value="InterPro"/>
</dbReference>
<reference evidence="2" key="1">
    <citation type="submission" date="2020-12" db="EMBL/GenBank/DDBJ databases">
        <title>Geomonas sp. Red875, isolated from river sediment.</title>
        <authorList>
            <person name="Xu Z."/>
            <person name="Zhang Z."/>
            <person name="Masuda Y."/>
            <person name="Itoh H."/>
            <person name="Senoo K."/>
        </authorList>
    </citation>
    <scope>NUCLEOTIDE SEQUENCE</scope>
    <source>
        <strain evidence="2">Red875</strain>
    </source>
</reference>
<dbReference type="Proteomes" id="UP000636888">
    <property type="component" value="Unassembled WGS sequence"/>
</dbReference>
<dbReference type="GO" id="GO:0004803">
    <property type="term" value="F:transposase activity"/>
    <property type="evidence" value="ECO:0007669"/>
    <property type="project" value="InterPro"/>
</dbReference>
<accession>A0A8J7JEG4</accession>
<dbReference type="EMBL" id="JAEMHM010000012">
    <property type="protein sequence ID" value="MBJ6726008.1"/>
    <property type="molecule type" value="Genomic_DNA"/>
</dbReference>
<dbReference type="Pfam" id="PF01797">
    <property type="entry name" value="Y1_Tnp"/>
    <property type="match status" value="1"/>
</dbReference>
<comment type="caution">
    <text evidence="2">The sequence shown here is derived from an EMBL/GenBank/DDBJ whole genome shotgun (WGS) entry which is preliminary data.</text>
</comment>
<evidence type="ECO:0000313" key="2">
    <source>
        <dbReference type="EMBL" id="MBJ6726008.1"/>
    </source>
</evidence>
<dbReference type="AlphaFoldDB" id="A0A8J7JEG4"/>
<name>A0A8J7JEG4_9BACT</name>
<proteinExistence type="predicted"/>
<dbReference type="GO" id="GO:0006313">
    <property type="term" value="P:DNA transposition"/>
    <property type="evidence" value="ECO:0007669"/>
    <property type="project" value="InterPro"/>
</dbReference>
<dbReference type="InterPro" id="IPR036515">
    <property type="entry name" value="Transposase_17_sf"/>
</dbReference>
<organism evidence="2 3">
    <name type="scientific">Geomesophilobacter sediminis</name>
    <dbReference type="NCBI Taxonomy" id="2798584"/>
    <lineage>
        <taxon>Bacteria</taxon>
        <taxon>Pseudomonadati</taxon>
        <taxon>Thermodesulfobacteriota</taxon>
        <taxon>Desulfuromonadia</taxon>
        <taxon>Geobacterales</taxon>
        <taxon>Geobacteraceae</taxon>
        <taxon>Geomesophilobacter</taxon>
    </lineage>
</organism>
<sequence length="97" mass="11846">MARKHRLHYPGAYYHVILRGNAQQDIFFSDKDRYRFYLLLQEGIERYGCSIHAFCLMTNHVHLLYQVDTIPFSRIIQNLSFRYARWVNWRRSRVGHL</sequence>
<keyword evidence="3" id="KW-1185">Reference proteome</keyword>
<feature type="non-terminal residue" evidence="2">
    <location>
        <position position="97"/>
    </location>
</feature>